<dbReference type="EMBL" id="LVWL01000001">
    <property type="protein sequence ID" value="ORI10781.1"/>
    <property type="molecule type" value="Genomic_DNA"/>
</dbReference>
<comment type="caution">
    <text evidence="7">The sequence shown here is derived from an EMBL/GenBank/DDBJ whole genome shotgun (WGS) entry which is preliminary data.</text>
</comment>
<keyword evidence="2" id="KW-0949">S-adenosyl-L-methionine</keyword>
<dbReference type="Pfam" id="PF12345">
    <property type="entry name" value="DUF3641"/>
    <property type="match status" value="1"/>
</dbReference>
<dbReference type="InterPro" id="IPR013785">
    <property type="entry name" value="Aldolase_TIM"/>
</dbReference>
<dbReference type="InterPro" id="IPR058240">
    <property type="entry name" value="rSAM_sf"/>
</dbReference>
<dbReference type="Proteomes" id="UP000192671">
    <property type="component" value="Unassembled WGS sequence"/>
</dbReference>
<organism evidence="7 8">
    <name type="scientific">Campylobacter concisus</name>
    <dbReference type="NCBI Taxonomy" id="199"/>
    <lineage>
        <taxon>Bacteria</taxon>
        <taxon>Pseudomonadati</taxon>
        <taxon>Campylobacterota</taxon>
        <taxon>Epsilonproteobacteria</taxon>
        <taxon>Campylobacterales</taxon>
        <taxon>Campylobacteraceae</taxon>
        <taxon>Campylobacter</taxon>
    </lineage>
</organism>
<dbReference type="SFLD" id="SFLDS00029">
    <property type="entry name" value="Radical_SAM"/>
    <property type="match status" value="1"/>
</dbReference>
<dbReference type="NCBIfam" id="TIGR04167">
    <property type="entry name" value="rSAM_SeCys"/>
    <property type="match status" value="1"/>
</dbReference>
<dbReference type="InterPro" id="IPR024521">
    <property type="entry name" value="ArsS-like_C"/>
</dbReference>
<proteinExistence type="predicted"/>
<dbReference type="InterPro" id="IPR026351">
    <property type="entry name" value="rSAM_ArsS-like"/>
</dbReference>
<protein>
    <submittedName>
        <fullName evidence="7">Radical SAM protein</fullName>
    </submittedName>
</protein>
<evidence type="ECO:0000256" key="1">
    <source>
        <dbReference type="ARBA" id="ARBA00001966"/>
    </source>
</evidence>
<evidence type="ECO:0000313" key="8">
    <source>
        <dbReference type="Proteomes" id="UP000192671"/>
    </source>
</evidence>
<keyword evidence="5" id="KW-0411">Iron-sulfur</keyword>
<dbReference type="Gene3D" id="3.20.20.70">
    <property type="entry name" value="Aldolase class I"/>
    <property type="match status" value="1"/>
</dbReference>
<dbReference type="SFLD" id="SFLDG01067">
    <property type="entry name" value="SPASM/twitch_domain_containing"/>
    <property type="match status" value="1"/>
</dbReference>
<dbReference type="AlphaFoldDB" id="A0A1X0U511"/>
<feature type="domain" description="Radical SAM core" evidence="6">
    <location>
        <begin position="14"/>
        <end position="246"/>
    </location>
</feature>
<dbReference type="PANTHER" id="PTHR43728:SF1">
    <property type="entry name" value="FE-S OXIDOREDUCTASE"/>
    <property type="match status" value="1"/>
</dbReference>
<accession>A0A1X0U511</accession>
<keyword evidence="4" id="KW-0408">Iron</keyword>
<gene>
    <name evidence="7" type="ORF">A3835_00195</name>
</gene>
<reference evidence="7 8" key="1">
    <citation type="journal article" date="2017" name="Gene Rep">
        <title>The ribosomal RNA operon (rrn) of Campylobacter concisus supports molecular typing to genomospecies level.</title>
        <authorList>
            <person name="Huq M."/>
            <person name="Van T.T.H."/>
            <person name="Gurtler V."/>
            <person name="Elshagmani E."/>
            <person name="Allemailem K.S."/>
            <person name="Smooker P.M."/>
            <person name="Istivan T.S."/>
        </authorList>
    </citation>
    <scope>NUCLEOTIDE SEQUENCE [LARGE SCALE GENOMIC DNA]</scope>
    <source>
        <strain evidence="7 8">RCH 26</strain>
    </source>
</reference>
<evidence type="ECO:0000256" key="3">
    <source>
        <dbReference type="ARBA" id="ARBA00022723"/>
    </source>
</evidence>
<dbReference type="SUPFAM" id="SSF102114">
    <property type="entry name" value="Radical SAM enzymes"/>
    <property type="match status" value="1"/>
</dbReference>
<dbReference type="GO" id="GO:0003824">
    <property type="term" value="F:catalytic activity"/>
    <property type="evidence" value="ECO:0007669"/>
    <property type="project" value="InterPro"/>
</dbReference>
<evidence type="ECO:0000256" key="5">
    <source>
        <dbReference type="ARBA" id="ARBA00023014"/>
    </source>
</evidence>
<dbReference type="PANTHER" id="PTHR43728">
    <property type="entry name" value="SLR0304 PROTEIN"/>
    <property type="match status" value="1"/>
</dbReference>
<keyword evidence="3" id="KW-0479">Metal-binding</keyword>
<sequence>MNFTERIAPQIKHTDKISTIQVNLGKICNLACSHCHVEAGPKRTETMSKETLQAVLEAISAHKFSTLDVTGGAPEMNAHFRWFIDEAAKITPHIIVRTNLTILLENGYEDLPKFYADHGVELVASLPCYTEENVDKMRGRGVFDGSIEALKRLNALGYGKGGNLVLNLVYNPGGAFLPGDQAGLEADYKRELKSAFGVEFNHLFTITNVPIGRFRRSLEKSGKFEPYMQLLEANFNPNAAQNIMCRAQISVGYDGALYDCDFNQMQGLKAHGAKDIFELAKSGELGRQIVFRDYCYACTAGAGSSCCGTLA</sequence>
<name>A0A1X0U511_9BACT</name>
<dbReference type="CDD" id="cd01335">
    <property type="entry name" value="Radical_SAM"/>
    <property type="match status" value="1"/>
</dbReference>
<comment type="cofactor">
    <cofactor evidence="1">
        <name>[4Fe-4S] cluster</name>
        <dbReference type="ChEBI" id="CHEBI:49883"/>
    </cofactor>
</comment>
<evidence type="ECO:0000256" key="2">
    <source>
        <dbReference type="ARBA" id="ARBA00022691"/>
    </source>
</evidence>
<evidence type="ECO:0000313" key="7">
    <source>
        <dbReference type="EMBL" id="ORI10781.1"/>
    </source>
</evidence>
<dbReference type="GO" id="GO:0046872">
    <property type="term" value="F:metal ion binding"/>
    <property type="evidence" value="ECO:0007669"/>
    <property type="project" value="UniProtKB-KW"/>
</dbReference>
<dbReference type="GO" id="GO:0051536">
    <property type="term" value="F:iron-sulfur cluster binding"/>
    <property type="evidence" value="ECO:0007669"/>
    <property type="project" value="UniProtKB-KW"/>
</dbReference>
<evidence type="ECO:0000256" key="4">
    <source>
        <dbReference type="ARBA" id="ARBA00023004"/>
    </source>
</evidence>
<dbReference type="PROSITE" id="PS51918">
    <property type="entry name" value="RADICAL_SAM"/>
    <property type="match status" value="1"/>
</dbReference>
<dbReference type="InterPro" id="IPR007197">
    <property type="entry name" value="rSAM"/>
</dbReference>
<dbReference type="Pfam" id="PF04055">
    <property type="entry name" value="Radical_SAM"/>
    <property type="match status" value="1"/>
</dbReference>
<evidence type="ECO:0000259" key="6">
    <source>
        <dbReference type="PROSITE" id="PS51918"/>
    </source>
</evidence>